<dbReference type="EMBL" id="JACMSC010000022">
    <property type="protein sequence ID" value="KAG6468857.1"/>
    <property type="molecule type" value="Genomic_DNA"/>
</dbReference>
<name>A0A8J5C9F6_ZINOF</name>
<organism evidence="3 4">
    <name type="scientific">Zingiber officinale</name>
    <name type="common">Ginger</name>
    <name type="synonym">Amomum zingiber</name>
    <dbReference type="NCBI Taxonomy" id="94328"/>
    <lineage>
        <taxon>Eukaryota</taxon>
        <taxon>Viridiplantae</taxon>
        <taxon>Streptophyta</taxon>
        <taxon>Embryophyta</taxon>
        <taxon>Tracheophyta</taxon>
        <taxon>Spermatophyta</taxon>
        <taxon>Magnoliopsida</taxon>
        <taxon>Liliopsida</taxon>
        <taxon>Zingiberales</taxon>
        <taxon>Zingiberaceae</taxon>
        <taxon>Zingiber</taxon>
    </lineage>
</organism>
<feature type="region of interest" description="Disordered" evidence="2">
    <location>
        <begin position="90"/>
        <end position="145"/>
    </location>
</feature>
<feature type="region of interest" description="Disordered" evidence="2">
    <location>
        <begin position="223"/>
        <end position="265"/>
    </location>
</feature>
<dbReference type="Proteomes" id="UP000734854">
    <property type="component" value="Unassembled WGS sequence"/>
</dbReference>
<accession>A0A8J5C9F6</accession>
<reference evidence="3 4" key="1">
    <citation type="submission" date="2020-08" db="EMBL/GenBank/DDBJ databases">
        <title>Plant Genome Project.</title>
        <authorList>
            <person name="Zhang R.-G."/>
        </authorList>
    </citation>
    <scope>NUCLEOTIDE SEQUENCE [LARGE SCALE GENOMIC DNA]</scope>
    <source>
        <tissue evidence="3">Rhizome</tissue>
    </source>
</reference>
<dbReference type="PANTHER" id="PTHR37234:SF1">
    <property type="entry name" value="OS03G0319200 PROTEIN"/>
    <property type="match status" value="1"/>
</dbReference>
<protein>
    <recommendedName>
        <fullName evidence="5">DUF3741 domain-containing protein</fullName>
    </recommendedName>
</protein>
<evidence type="ECO:0000256" key="2">
    <source>
        <dbReference type="SAM" id="MobiDB-lite"/>
    </source>
</evidence>
<evidence type="ECO:0000313" key="4">
    <source>
        <dbReference type="Proteomes" id="UP000734854"/>
    </source>
</evidence>
<dbReference type="AlphaFoldDB" id="A0A8J5C9F6"/>
<keyword evidence="1" id="KW-0175">Coiled coil</keyword>
<dbReference type="PANTHER" id="PTHR37234">
    <property type="entry name" value="OS03G0319200 PROTEIN"/>
    <property type="match status" value="1"/>
</dbReference>
<feature type="coiled-coil region" evidence="1">
    <location>
        <begin position="168"/>
        <end position="195"/>
    </location>
</feature>
<gene>
    <name evidence="3" type="ORF">ZIOFF_073551</name>
</gene>
<evidence type="ECO:0000256" key="1">
    <source>
        <dbReference type="SAM" id="Coils"/>
    </source>
</evidence>
<comment type="caution">
    <text evidence="3">The sequence shown here is derived from an EMBL/GenBank/DDBJ whole genome shotgun (WGS) entry which is preliminary data.</text>
</comment>
<evidence type="ECO:0000313" key="3">
    <source>
        <dbReference type="EMBL" id="KAG6468857.1"/>
    </source>
</evidence>
<feature type="compositionally biased region" description="Polar residues" evidence="2">
    <location>
        <begin position="1"/>
        <end position="10"/>
    </location>
</feature>
<feature type="compositionally biased region" description="Basic and acidic residues" evidence="2">
    <location>
        <begin position="108"/>
        <end position="118"/>
    </location>
</feature>
<evidence type="ECO:0008006" key="5">
    <source>
        <dbReference type="Google" id="ProtNLM"/>
    </source>
</evidence>
<proteinExistence type="predicted"/>
<feature type="region of interest" description="Disordered" evidence="2">
    <location>
        <begin position="1"/>
        <end position="22"/>
    </location>
</feature>
<keyword evidence="4" id="KW-1185">Reference proteome</keyword>
<sequence>MGNVETVRTSSSRREVGPGNRSKSIGCMSGVFHFLSNHHNRSRKRITSGNCADSSTFSSSPLFFFWLLLNYVIRLYAAVKRKESPAANPLTLRRLTASPPPPPEAAVEDSKKMRRSSETPRIPVIPQEIRRKKPPAASPYSPHTPPALVARLMGLDDAPLPAVAAGKRRELLRALEKCDEDLQALSRIIEAIRSEEIRADTVVSTAGKTAERLLEIETNCGAAKNECNGEQPSPVSVLDALSSPRNRSRSKRSPDDSQGSPADECSRILKPSRIAVLCTDDDINTNQKKAHEATRRRIIMEPMPSGDQARAEDLGGLRPWWRARRRRRSASRAMVESVEEVWGEGVGKERWELGRVEVWVEAQLLGELVEELVVELLGWNRKLSSPTRRKRLRF</sequence>